<dbReference type="OrthoDB" id="10526242at2759"/>
<gene>
    <name evidence="1" type="ORF">TRFO_04090</name>
</gene>
<dbReference type="Proteomes" id="UP000179807">
    <property type="component" value="Unassembled WGS sequence"/>
</dbReference>
<dbReference type="VEuPathDB" id="TrichDB:TRFO_04090"/>
<comment type="caution">
    <text evidence="1">The sequence shown here is derived from an EMBL/GenBank/DDBJ whole genome shotgun (WGS) entry which is preliminary data.</text>
</comment>
<dbReference type="GeneID" id="94826384"/>
<protein>
    <submittedName>
        <fullName evidence="1">Uncharacterized protein</fullName>
    </submittedName>
</protein>
<dbReference type="AlphaFoldDB" id="A0A1J4KJK2"/>
<organism evidence="1 2">
    <name type="scientific">Tritrichomonas foetus</name>
    <dbReference type="NCBI Taxonomy" id="1144522"/>
    <lineage>
        <taxon>Eukaryota</taxon>
        <taxon>Metamonada</taxon>
        <taxon>Parabasalia</taxon>
        <taxon>Tritrichomonadida</taxon>
        <taxon>Tritrichomonadidae</taxon>
        <taxon>Tritrichomonas</taxon>
    </lineage>
</organism>
<reference evidence="1" key="1">
    <citation type="submission" date="2016-10" db="EMBL/GenBank/DDBJ databases">
        <authorList>
            <person name="Benchimol M."/>
            <person name="Almeida L.G."/>
            <person name="Vasconcelos A.T."/>
            <person name="Perreira-Neves A."/>
            <person name="Rosa I.A."/>
            <person name="Tasca T."/>
            <person name="Bogo M.R."/>
            <person name="de Souza W."/>
        </authorList>
    </citation>
    <scope>NUCLEOTIDE SEQUENCE [LARGE SCALE GENOMIC DNA]</scope>
    <source>
        <strain evidence="1">K</strain>
    </source>
</reference>
<sequence length="178" mass="19847">MLLPTEAKNRFQQAADTNQQLELVARAQNDIIDDLSISIPDLDDIQKNINSTDEDLKEIDGQLTQAQEVLLELLTSNVGAKKGPGDILKTLLSNFQTTLSAICLQAATKGQTEVSILGLMDLEDQIVKIIEDLSTRGLYPETDKAAEERTLRMQQHTIKVIQFLKDLKSQKETEQAQQ</sequence>
<dbReference type="EMBL" id="MLAK01000594">
    <property type="protein sequence ID" value="OHT11128.1"/>
    <property type="molecule type" value="Genomic_DNA"/>
</dbReference>
<keyword evidence="2" id="KW-1185">Reference proteome</keyword>
<evidence type="ECO:0000313" key="1">
    <source>
        <dbReference type="EMBL" id="OHT11128.1"/>
    </source>
</evidence>
<proteinExistence type="predicted"/>
<name>A0A1J4KJK2_9EUKA</name>
<accession>A0A1J4KJK2</accession>
<evidence type="ECO:0000313" key="2">
    <source>
        <dbReference type="Proteomes" id="UP000179807"/>
    </source>
</evidence>
<dbReference type="RefSeq" id="XP_068364264.1">
    <property type="nucleotide sequence ID" value="XM_068491680.1"/>
</dbReference>